<dbReference type="PROSITE" id="PS50211">
    <property type="entry name" value="DENN"/>
    <property type="match status" value="1"/>
</dbReference>
<dbReference type="InterPro" id="IPR036871">
    <property type="entry name" value="PX_dom_sf"/>
</dbReference>
<evidence type="ECO:0000313" key="5">
    <source>
        <dbReference type="EMBL" id="KAL0484151.1"/>
    </source>
</evidence>
<evidence type="ECO:0000259" key="4">
    <source>
        <dbReference type="PROSITE" id="PS50211"/>
    </source>
</evidence>
<dbReference type="Gene3D" id="3.30.1520.10">
    <property type="entry name" value="Phox-like domain"/>
    <property type="match status" value="1"/>
</dbReference>
<proteinExistence type="predicted"/>
<evidence type="ECO:0000313" key="6">
    <source>
        <dbReference type="Proteomes" id="UP001431209"/>
    </source>
</evidence>
<dbReference type="InterPro" id="IPR001683">
    <property type="entry name" value="PX_dom"/>
</dbReference>
<name>A0AAW2Z2Z3_9EUKA</name>
<dbReference type="Pfam" id="PF00787">
    <property type="entry name" value="PX"/>
    <property type="match status" value="1"/>
</dbReference>
<dbReference type="SUPFAM" id="SSF103657">
    <property type="entry name" value="BAR/IMD domain-like"/>
    <property type="match status" value="1"/>
</dbReference>
<dbReference type="PROSITE" id="PS50195">
    <property type="entry name" value="PX"/>
    <property type="match status" value="1"/>
</dbReference>
<dbReference type="GO" id="GO:0035091">
    <property type="term" value="F:phosphatidylinositol binding"/>
    <property type="evidence" value="ECO:0007669"/>
    <property type="project" value="InterPro"/>
</dbReference>
<dbReference type="InterPro" id="IPR037516">
    <property type="entry name" value="Tripartite_DENN"/>
</dbReference>
<keyword evidence="1" id="KW-0175">Coiled coil</keyword>
<comment type="caution">
    <text evidence="5">The sequence shown here is derived from an EMBL/GenBank/DDBJ whole genome shotgun (WGS) entry which is preliminary data.</text>
</comment>
<evidence type="ECO:0000256" key="2">
    <source>
        <dbReference type="SAM" id="MobiDB-lite"/>
    </source>
</evidence>
<dbReference type="GO" id="GO:0005768">
    <property type="term" value="C:endosome"/>
    <property type="evidence" value="ECO:0007669"/>
    <property type="project" value="TreeGrafter"/>
</dbReference>
<feature type="domain" description="PX" evidence="3">
    <location>
        <begin position="428"/>
        <end position="552"/>
    </location>
</feature>
<dbReference type="PANTHER" id="PTHR10555">
    <property type="entry name" value="SORTING NEXIN"/>
    <property type="match status" value="1"/>
</dbReference>
<organism evidence="5 6">
    <name type="scientific">Acrasis kona</name>
    <dbReference type="NCBI Taxonomy" id="1008807"/>
    <lineage>
        <taxon>Eukaryota</taxon>
        <taxon>Discoba</taxon>
        <taxon>Heterolobosea</taxon>
        <taxon>Tetramitia</taxon>
        <taxon>Eutetramitia</taxon>
        <taxon>Acrasidae</taxon>
        <taxon>Acrasis</taxon>
    </lineage>
</organism>
<dbReference type="EMBL" id="JAOPGA020001025">
    <property type="protein sequence ID" value="KAL0484151.1"/>
    <property type="molecule type" value="Genomic_DNA"/>
</dbReference>
<dbReference type="Pfam" id="PF07792">
    <property type="entry name" value="Afi1"/>
    <property type="match status" value="1"/>
</dbReference>
<dbReference type="Pfam" id="PF08616">
    <property type="entry name" value="SPA"/>
    <property type="match status" value="1"/>
</dbReference>
<feature type="coiled-coil region" evidence="1">
    <location>
        <begin position="587"/>
        <end position="614"/>
    </location>
</feature>
<dbReference type="Gene3D" id="1.20.1270.60">
    <property type="entry name" value="Arfaptin homology (AH) domain/BAR domain"/>
    <property type="match status" value="1"/>
</dbReference>
<keyword evidence="6" id="KW-1185">Reference proteome</keyword>
<dbReference type="InterPro" id="IPR012860">
    <property type="entry name" value="Afi1_N"/>
</dbReference>
<protein>
    <submittedName>
        <fullName evidence="5">Sorting nexin SNX1</fullName>
    </submittedName>
</protein>
<accession>A0AAW2Z2Z3</accession>
<sequence>METTHESDPSTSNFTDVGMTSDETTITDAPLRNTKTVHCICIAEFDIIKGNMLSHVYPPDIDINNLYNEQGATTLTNVADLCLPDGSHVFEDDATCVILPLRNSTEDLCLHDGQKVLFGAVCFRNKKDPSVKRGAVQKSILLFTSDPALESLDPLLRLTLNKVLDSECEPQVALSTLYSAVNNKNEGTVTLFDKTFPLPNPQQSPQIQIQGSSIISLVNLYGRDVMFIWYALLLEARIAFVGTPARAVSHLVLSCPLLTAPLVNHYEKMYPYVSLTNIDCIMEKGGGYVCGATNRLFETRAEWWDLCGDSTGTLQRNPNGLLKNVKLSGGDVNHINRVVSGIERGESEDWVREQFRSYTATFLRECADRGLSQVPTNNTQMGLFGSMLLGNVDIQLIQEIVKRDTFLEYHNKLMRDSELLLSSNDAPFTFQINEPEKRSSDTLKTTYFVFPVQYETKLPHYHIQKNTIYRRFRDFVWLRDRLQRFNPGIIIPPIPEKSAINAISELTGLDTSETNSTRQRALLKFLDRVASHPTLRLGKDLQTFLEAESDVFENTRSHGNREEVLSSVGGFLMGFIKQKASEEPKFISEARTFIDKLELNLKNLKQECEFLIERRREHAFMIGEFGKCVSDLHNTLDAEWKLVGKEFQNTNMFEMDRINHENHKIIESIHYIQGTCESVKRVIKALEQLRTDADDSVEKVKSSRLNLDKLKRSRGVDEKIKQAELLLSEAENKQKVCHDGLVTASETFVSEMERFENERKVDMSELIRQFVSIRIESAALLGKGYQACEIIIKDVLL</sequence>
<dbReference type="SMART" id="SM00312">
    <property type="entry name" value="PX"/>
    <property type="match status" value="1"/>
</dbReference>
<dbReference type="SUPFAM" id="SSF64268">
    <property type="entry name" value="PX domain"/>
    <property type="match status" value="1"/>
</dbReference>
<dbReference type="PANTHER" id="PTHR10555:SF170">
    <property type="entry name" value="FI18122P1"/>
    <property type="match status" value="1"/>
</dbReference>
<dbReference type="AlphaFoldDB" id="A0AAW2Z2Z3"/>
<reference evidence="5 6" key="1">
    <citation type="submission" date="2024-03" db="EMBL/GenBank/DDBJ databases">
        <title>The Acrasis kona genome and developmental transcriptomes reveal deep origins of eukaryotic multicellular pathways.</title>
        <authorList>
            <person name="Sheikh S."/>
            <person name="Fu C.-J."/>
            <person name="Brown M.W."/>
            <person name="Baldauf S.L."/>
        </authorList>
    </citation>
    <scope>NUCLEOTIDE SEQUENCE [LARGE SCALE GENOMIC DNA]</scope>
    <source>
        <strain evidence="5 6">ATCC MYA-3509</strain>
    </source>
</reference>
<dbReference type="Proteomes" id="UP001431209">
    <property type="component" value="Unassembled WGS sequence"/>
</dbReference>
<dbReference type="InterPro" id="IPR027267">
    <property type="entry name" value="AH/BAR_dom_sf"/>
</dbReference>
<feature type="region of interest" description="Disordered" evidence="2">
    <location>
        <begin position="1"/>
        <end position="21"/>
    </location>
</feature>
<evidence type="ECO:0000259" key="3">
    <source>
        <dbReference type="PROSITE" id="PS50195"/>
    </source>
</evidence>
<dbReference type="Pfam" id="PF09325">
    <property type="entry name" value="Vps5"/>
    <property type="match status" value="1"/>
</dbReference>
<gene>
    <name evidence="5" type="ORF">AKO1_004795</name>
</gene>
<dbReference type="InterPro" id="IPR015404">
    <property type="entry name" value="Vps5_C"/>
</dbReference>
<evidence type="ECO:0000256" key="1">
    <source>
        <dbReference type="SAM" id="Coils"/>
    </source>
</evidence>
<feature type="domain" description="UDENN" evidence="4">
    <location>
        <begin position="38"/>
        <end position="442"/>
    </location>
</feature>